<dbReference type="Proteomes" id="UP000281192">
    <property type="component" value="Chromosome"/>
</dbReference>
<evidence type="ECO:0000256" key="2">
    <source>
        <dbReference type="SAM" id="SignalP"/>
    </source>
</evidence>
<dbReference type="GO" id="GO:0009279">
    <property type="term" value="C:cell outer membrane"/>
    <property type="evidence" value="ECO:0007669"/>
    <property type="project" value="InterPro"/>
</dbReference>
<reference evidence="3 6" key="2">
    <citation type="submission" date="2018-01" db="EMBL/GenBank/DDBJ databases">
        <title>Complete genome sequence of Caulobacter flavus RHGG3.</title>
        <authorList>
            <person name="Yang E."/>
        </authorList>
    </citation>
    <scope>NUCLEOTIDE SEQUENCE [LARGE SCALE GENOMIC DNA]</scope>
    <source>
        <strain evidence="3 6">RHGG3</strain>
    </source>
</reference>
<keyword evidence="6" id="KW-1185">Reference proteome</keyword>
<keyword evidence="2" id="KW-0732">Signal</keyword>
<dbReference type="RefSeq" id="WP_101711823.1">
    <property type="nucleotide sequence ID" value="NZ_CP026100.1"/>
</dbReference>
<reference evidence="4 5" key="1">
    <citation type="submission" date="2017-12" db="EMBL/GenBank/DDBJ databases">
        <title>The genome sequence of Caulobacter flavus CGMCC1 15093.</title>
        <authorList>
            <person name="Gao J."/>
            <person name="Mao X."/>
            <person name="Sun J."/>
        </authorList>
    </citation>
    <scope>NUCLEOTIDE SEQUENCE [LARGE SCALE GENOMIC DNA]</scope>
    <source>
        <strain evidence="4 5">CGMCC1 15093</strain>
    </source>
</reference>
<dbReference type="SUPFAM" id="SSF103515">
    <property type="entry name" value="Autotransporter"/>
    <property type="match status" value="1"/>
</dbReference>
<accession>A0A2N5CZN2</accession>
<dbReference type="InterPro" id="IPR007939">
    <property type="entry name" value="Cu-R_B_prcur"/>
</dbReference>
<dbReference type="EMBL" id="PJRQ01000008">
    <property type="protein sequence ID" value="PLR19263.1"/>
    <property type="molecule type" value="Genomic_DNA"/>
</dbReference>
<proteinExistence type="predicted"/>
<evidence type="ECO:0000313" key="4">
    <source>
        <dbReference type="EMBL" id="PLR19263.1"/>
    </source>
</evidence>
<dbReference type="InterPro" id="IPR036709">
    <property type="entry name" value="Autotransporte_beta_dom_sf"/>
</dbReference>
<organism evidence="4 5">
    <name type="scientific">Caulobacter flavus</name>
    <dbReference type="NCBI Taxonomy" id="1679497"/>
    <lineage>
        <taxon>Bacteria</taxon>
        <taxon>Pseudomonadati</taxon>
        <taxon>Pseudomonadota</taxon>
        <taxon>Alphaproteobacteria</taxon>
        <taxon>Caulobacterales</taxon>
        <taxon>Caulobacteraceae</taxon>
        <taxon>Caulobacter</taxon>
    </lineage>
</organism>
<feature type="region of interest" description="Disordered" evidence="1">
    <location>
        <begin position="23"/>
        <end position="70"/>
    </location>
</feature>
<dbReference type="OrthoDB" id="9778934at2"/>
<name>A0A2N5CZN2_9CAUL</name>
<evidence type="ECO:0000313" key="3">
    <source>
        <dbReference type="EMBL" id="AYV45055.1"/>
    </source>
</evidence>
<evidence type="ECO:0000313" key="6">
    <source>
        <dbReference type="Proteomes" id="UP000281192"/>
    </source>
</evidence>
<dbReference type="GO" id="GO:0005507">
    <property type="term" value="F:copper ion binding"/>
    <property type="evidence" value="ECO:0007669"/>
    <property type="project" value="InterPro"/>
</dbReference>
<dbReference type="Proteomes" id="UP000234483">
    <property type="component" value="Unassembled WGS sequence"/>
</dbReference>
<dbReference type="Gene3D" id="2.40.128.130">
    <property type="entry name" value="Autotransporter beta-domain"/>
    <property type="match status" value="1"/>
</dbReference>
<protein>
    <submittedName>
        <fullName evidence="4">Copper resistance protein CopB</fullName>
    </submittedName>
</protein>
<dbReference type="GO" id="GO:0006878">
    <property type="term" value="P:intracellular copper ion homeostasis"/>
    <property type="evidence" value="ECO:0007669"/>
    <property type="project" value="InterPro"/>
</dbReference>
<feature type="chain" id="PRO_5044578132" evidence="2">
    <location>
        <begin position="20"/>
        <end position="300"/>
    </location>
</feature>
<evidence type="ECO:0000256" key="1">
    <source>
        <dbReference type="SAM" id="MobiDB-lite"/>
    </source>
</evidence>
<evidence type="ECO:0000313" key="5">
    <source>
        <dbReference type="Proteomes" id="UP000234483"/>
    </source>
</evidence>
<dbReference type="Pfam" id="PF05275">
    <property type="entry name" value="CopB"/>
    <property type="match status" value="1"/>
</dbReference>
<dbReference type="EMBL" id="CP026100">
    <property type="protein sequence ID" value="AYV45055.1"/>
    <property type="molecule type" value="Genomic_DNA"/>
</dbReference>
<sequence>MKPALIALLPALWAAPALAQHAHHAPAEEASAQDPHAGHDMGATADQPSMEPPPLPDRETAAPPAPTDHLADRIFDPAAMERARAVLRQEHGGAQVSQVMLSLFERQVRSGGDGYHWAGEAWFGGDIDRLVIKSEGEGDRHGVERAEVQALYSRATGLYTDLQIGVRQDLEPGSCTYATVGFETLLPYWVEAEGAVFVSSKGDVLARAEGAIDWRLTQRLILQPRAELNFAAQDVRETGTGSGLSDAELGLRLRYEVRREFAPYVGVTWGRRFGRTADYARADGQGASDTSLVLGLRAWF</sequence>
<dbReference type="AlphaFoldDB" id="A0A2N5CZN2"/>
<dbReference type="KEGG" id="cfh:C1707_01660"/>
<gene>
    <name evidence="3" type="ORF">C1707_01660</name>
    <name evidence="4" type="ORF">CFHF_04510</name>
</gene>
<feature type="signal peptide" evidence="2">
    <location>
        <begin position="1"/>
        <end position="19"/>
    </location>
</feature>